<keyword evidence="1" id="KW-1133">Transmembrane helix</keyword>
<evidence type="ECO:0000256" key="1">
    <source>
        <dbReference type="SAM" id="Phobius"/>
    </source>
</evidence>
<dbReference type="Proteomes" id="UP000029643">
    <property type="component" value="Unassembled WGS sequence"/>
</dbReference>
<reference evidence="2 3" key="1">
    <citation type="journal article" date="2014" name="Genome Announc.">
        <title>Draft Genome Sequences of Marine Flavobacterium Algibacter lectus Strains SS8 and NR4.</title>
        <authorList>
            <person name="Takatani N."/>
            <person name="Nakanishi M."/>
            <person name="Meirelles P."/>
            <person name="Mino S."/>
            <person name="Suda W."/>
            <person name="Oshima K."/>
            <person name="Hattori M."/>
            <person name="Ohkuma M."/>
            <person name="Hosokawa M."/>
            <person name="Miyashita K."/>
            <person name="Thompson F.L."/>
            <person name="Niwa A."/>
            <person name="Sawabe T."/>
            <person name="Sawabe T."/>
        </authorList>
    </citation>
    <scope>NUCLEOTIDE SEQUENCE [LARGE SCALE GENOMIC DNA]</scope>
    <source>
        <strain evidence="3">JCM19274</strain>
    </source>
</reference>
<protein>
    <recommendedName>
        <fullName evidence="4">DUF3325 domain-containing protein</fullName>
    </recommendedName>
</protein>
<evidence type="ECO:0008006" key="4">
    <source>
        <dbReference type="Google" id="ProtNLM"/>
    </source>
</evidence>
<evidence type="ECO:0000313" key="2">
    <source>
        <dbReference type="EMBL" id="GAL80268.1"/>
    </source>
</evidence>
<organism evidence="2 3">
    <name type="scientific">Algibacter lectus</name>
    <dbReference type="NCBI Taxonomy" id="221126"/>
    <lineage>
        <taxon>Bacteria</taxon>
        <taxon>Pseudomonadati</taxon>
        <taxon>Bacteroidota</taxon>
        <taxon>Flavobacteriia</taxon>
        <taxon>Flavobacteriales</taxon>
        <taxon>Flavobacteriaceae</taxon>
        <taxon>Algibacter</taxon>
    </lineage>
</organism>
<keyword evidence="1" id="KW-0472">Membrane</keyword>
<feature type="transmembrane region" description="Helical" evidence="1">
    <location>
        <begin position="44"/>
        <end position="63"/>
    </location>
</feature>
<gene>
    <name evidence="2" type="ORF">JCM19274_558</name>
</gene>
<sequence length="112" mass="12571">MISLALLFLFMAFYVFYNTSERAVTSITFGFENWISKNKKASKLLAIVLCILASILLLLSFGFGGAGFLTFFIVLMTLGSLIILLTPLKMLKMKSIFILFAMSLCVELFIFN</sequence>
<feature type="transmembrane region" description="Helical" evidence="1">
    <location>
        <begin position="95"/>
        <end position="111"/>
    </location>
</feature>
<comment type="caution">
    <text evidence="2">The sequence shown here is derived from an EMBL/GenBank/DDBJ whole genome shotgun (WGS) entry which is preliminary data.</text>
</comment>
<feature type="transmembrane region" description="Helical" evidence="1">
    <location>
        <begin position="6"/>
        <end position="24"/>
    </location>
</feature>
<feature type="transmembrane region" description="Helical" evidence="1">
    <location>
        <begin position="69"/>
        <end position="88"/>
    </location>
</feature>
<name>A0A090WVI4_9FLAO</name>
<accession>A0A090WVI4</accession>
<dbReference type="RefSeq" id="WP_042498474.1">
    <property type="nucleotide sequence ID" value="NZ_BBNU01000010.1"/>
</dbReference>
<proteinExistence type="predicted"/>
<dbReference type="AlphaFoldDB" id="A0A090WVI4"/>
<dbReference type="EMBL" id="BBNU01000010">
    <property type="protein sequence ID" value="GAL80268.1"/>
    <property type="molecule type" value="Genomic_DNA"/>
</dbReference>
<keyword evidence="1" id="KW-0812">Transmembrane</keyword>
<evidence type="ECO:0000313" key="3">
    <source>
        <dbReference type="Proteomes" id="UP000029643"/>
    </source>
</evidence>